<dbReference type="Ensembl" id="ENSCJAT00000141093.1">
    <property type="protein sequence ID" value="ENSCJAP00000087775.1"/>
    <property type="gene ID" value="ENSCJAG00000018434.5"/>
</dbReference>
<dbReference type="GO" id="GO:0045727">
    <property type="term" value="P:positive regulation of translation"/>
    <property type="evidence" value="ECO:0007669"/>
    <property type="project" value="TreeGrafter"/>
</dbReference>
<dbReference type="InterPro" id="IPR034900">
    <property type="entry name" value="LARP4B_RRM"/>
</dbReference>
<dbReference type="GO" id="GO:0003730">
    <property type="term" value="F:mRNA 3'-UTR binding"/>
    <property type="evidence" value="ECO:0007669"/>
    <property type="project" value="TreeGrafter"/>
</dbReference>
<reference evidence="10" key="3">
    <citation type="submission" date="2025-09" db="UniProtKB">
        <authorList>
            <consortium name="Ensembl"/>
        </authorList>
    </citation>
    <scope>IDENTIFICATION</scope>
</reference>
<keyword evidence="11" id="KW-1185">Reference proteome</keyword>
<gene>
    <name evidence="10" type="primary">LARP4B</name>
</gene>
<dbReference type="Pfam" id="PF26088">
    <property type="entry name" value="RRM_LARP4"/>
    <property type="match status" value="1"/>
</dbReference>
<dbReference type="GeneID" id="100388098"/>
<feature type="domain" description="HTH La-type RNA-binding" evidence="9">
    <location>
        <begin position="1131"/>
        <end position="1220"/>
    </location>
</feature>
<keyword evidence="5 7" id="KW-0694">RNA-binding</keyword>
<feature type="compositionally biased region" description="Basic residues" evidence="8">
    <location>
        <begin position="1474"/>
        <end position="1484"/>
    </location>
</feature>
<dbReference type="RefSeq" id="XP_035162666.1">
    <property type="nucleotide sequence ID" value="XM_035306775.2"/>
</dbReference>
<keyword evidence="4" id="KW-0597">Phosphoprotein</keyword>
<sequence length="1719" mass="188399">MGCCFSKGLSSDNDSEKIGLLQKSVEEKEPENKISKTLSSLYGTSEGEELHGVGIGASSEAAGLSAWTSIFAESEHKQGHRPTQLVNPISSLVYTFLTRFENLDESDKNSDTVVNEQNSEGVCDPLCVGTGSQGCCEEEPFSCVPVPSDRGLQEKTFVSGHLHYYPAICRHSLVEEEMVVSIHLSSGDENKSSDISSREKKDRNPVCVDHQQYLDLREYEFHSICVADSAFPSVGEKLGTWAGRVTAKGECRSAVPSALRSVSGADEPEPWQDELLPRDTLGPGERTGKCSGKTQPCPEPVAFSHAPCEANAHNTQVEAVQAEACTEFPKNYTESSTLHNIDLLPEVNNNMNSDSLRLPCVLLEERESRNSGVGSEMDHSPVSVLTDTACVAGSDDQEAGVDQNLHSKKEGENNSIKPLRDNDCFYLDISKFDSILPIGLDSIDLSPKRPVTAVRFGSGCLSGHTNSREAAPSQLDDCWEPESVPGPLRKAQRRGDCGLETRGHLLADRGELSLQSENSAFYQEEDKIGIFGAKGHGIRTFQLKSWCQADEASTQTCDLTCVERVVDMEGTVQRTDSWKLSMAQGVPPDGKSHRHSRSLQSNCVSSALIFTCTEEEVREISPSDKTEGEICVKSLVSVSGDQLSDPQRLESGEKESQKAEYRETSEDDTETVKSDSEMTCEWETGTQGCEAVPSQDVLSCVSFSTTENPDFETNQIEKNYETHQVYASKYSGLNVLPPLSQSFNPVIQKSEIVEKSVSSGESPKWKGIYSESIEEASVVFGTNTSGLRIPKLTCKEEEERLYLEKDSIDPKILDCLGPCGTNECAYHFKEGNAKSTLKQSTLNGEVGFMGITKVIFEKMESHGTSNGHLFLVGVDPTLVDRYTAPHCDTAQGTPAVPMDSKDAVVSNSDRILSLTEGVLNRSEHPSKMDWQSFPEGVSHFLGEFSCYPMGGLANPVFSERLARGCGGYQMGYLWTNTVTKDALEVGKIFSEDLYHQPQDLEIASFSENTPQLPVSEDGVIWGWHDRDGQFVPATKVSELNPNAEVWGAPVLHLEASSANVSAAWEEARGHHSDCGRQGLDASGDGDHSHENAALPDPQESDPAGMNALTLGPAEYDSLPESSETGGNESQPENQEDPREVLKKTLEFCLSRENLASDMYLISQMDSDQYVPITTVANLDHIKKLSTDVDLIVEVLRSLPLVQVDEKGEKVRPNQNRCIVILREISESTPVEEVEALFKGDNLPKFINCEFAYNDNWFITFETEADAQQAYKYLREEVKTFQGKPIKARIKAKAIAINTFLPKNGFRPLDVSLYAQQRYATSFYFPPMYSPQQQFPLYSLITPQTWSATHSYLDPPLVTPFPNTGFINGFTSPTFKPAASPLTSLRQYPPRSRNPSKSHLRHVIPSAERGPGLLESPSIFNFTADRLINGVRSPQTRQAGQTRTRIQNPSAYAKREAAPGRVEPSSLESSPGLGRGRKNSFGYRKKREEKFTSSQTQSPTPPKPPSPSFELGLSNFPPLPGAAGNLKTEDLFENRLSSLIIGSSKERTLSADSSMNTLPVVVSRELSVPASCAVSATYERSPSPAHLPDDSKVAEKQREAHSVDRLPPALTATACKSVQVNGAATELRKPSYAEICQRTSKEPPSSPLQPQKEQKPNTAGCGKEEKKLADPADRYREPPALKSTPGAPRDQRRPAGGRPSPSAMGKRLSREQSTPPKSPQ</sequence>
<feature type="compositionally biased region" description="Polar residues" evidence="8">
    <location>
        <begin position="1710"/>
        <end position="1719"/>
    </location>
</feature>
<evidence type="ECO:0000313" key="11">
    <source>
        <dbReference type="Proteomes" id="UP000008225"/>
    </source>
</evidence>
<proteinExistence type="predicted"/>
<dbReference type="Pfam" id="PF05383">
    <property type="entry name" value="La"/>
    <property type="match status" value="1"/>
</dbReference>
<keyword evidence="2" id="KW-0488">Methylation</keyword>
<dbReference type="InterPro" id="IPR036390">
    <property type="entry name" value="WH_DNA-bd_sf"/>
</dbReference>
<evidence type="ECO:0000259" key="9">
    <source>
        <dbReference type="PROSITE" id="PS50961"/>
    </source>
</evidence>
<comment type="subcellular location">
    <subcellularLocation>
        <location evidence="1">Cytoplasm</location>
        <location evidence="1">Cytosol</location>
    </subcellularLocation>
</comment>
<feature type="compositionally biased region" description="Polar residues" evidence="8">
    <location>
        <begin position="1431"/>
        <end position="1449"/>
    </location>
</feature>
<keyword evidence="3" id="KW-0963">Cytoplasm</keyword>
<organism evidence="10 11">
    <name type="scientific">Callithrix jacchus</name>
    <name type="common">White-tufted-ear marmoset</name>
    <name type="synonym">Simia Jacchus</name>
    <dbReference type="NCBI Taxonomy" id="9483"/>
    <lineage>
        <taxon>Eukaryota</taxon>
        <taxon>Metazoa</taxon>
        <taxon>Chordata</taxon>
        <taxon>Craniata</taxon>
        <taxon>Vertebrata</taxon>
        <taxon>Euteleostomi</taxon>
        <taxon>Mammalia</taxon>
        <taxon>Eutheria</taxon>
        <taxon>Euarchontoglires</taxon>
        <taxon>Primates</taxon>
        <taxon>Haplorrhini</taxon>
        <taxon>Platyrrhini</taxon>
        <taxon>Cebidae</taxon>
        <taxon>Callitrichinae</taxon>
        <taxon>Callithrix</taxon>
        <taxon>Callithrix</taxon>
    </lineage>
</organism>
<dbReference type="InterPro" id="IPR006630">
    <property type="entry name" value="La_HTH"/>
</dbReference>
<dbReference type="FunFam" id="1.10.10.10:FF:000144">
    <property type="entry name" value="la-related protein 4 isoform X2"/>
    <property type="match status" value="1"/>
</dbReference>
<dbReference type="OMA" id="SICVVDP"/>
<dbReference type="SUPFAM" id="SSF46785">
    <property type="entry name" value="Winged helix' DNA-binding domain"/>
    <property type="match status" value="1"/>
</dbReference>
<reference evidence="10" key="2">
    <citation type="submission" date="2025-08" db="UniProtKB">
        <authorList>
            <consortium name="Ensembl"/>
        </authorList>
    </citation>
    <scope>IDENTIFICATION</scope>
</reference>
<evidence type="ECO:0000313" key="10">
    <source>
        <dbReference type="Ensembl" id="ENSCJAP00000087775.1"/>
    </source>
</evidence>
<feature type="compositionally biased region" description="Basic and acidic residues" evidence="8">
    <location>
        <begin position="647"/>
        <end position="676"/>
    </location>
</feature>
<feature type="region of interest" description="Disordered" evidence="8">
    <location>
        <begin position="1069"/>
        <end position="1138"/>
    </location>
</feature>
<feature type="region of interest" description="Disordered" evidence="8">
    <location>
        <begin position="1377"/>
        <end position="1408"/>
    </location>
</feature>
<evidence type="ECO:0000256" key="3">
    <source>
        <dbReference type="ARBA" id="ARBA00022490"/>
    </source>
</evidence>
<evidence type="ECO:0000256" key="8">
    <source>
        <dbReference type="SAM" id="MobiDB-lite"/>
    </source>
</evidence>
<dbReference type="PROSITE" id="PS50961">
    <property type="entry name" value="HTH_LA"/>
    <property type="match status" value="1"/>
</dbReference>
<feature type="compositionally biased region" description="Polar residues" evidence="8">
    <location>
        <begin position="1119"/>
        <end position="1132"/>
    </location>
</feature>
<dbReference type="InterPro" id="IPR036388">
    <property type="entry name" value="WH-like_DNA-bd_sf"/>
</dbReference>
<keyword evidence="6" id="KW-0007">Acetylation</keyword>
<evidence type="ECO:0000256" key="4">
    <source>
        <dbReference type="ARBA" id="ARBA00022553"/>
    </source>
</evidence>
<reference evidence="10 11" key="1">
    <citation type="submission" date="2009-03" db="EMBL/GenBank/DDBJ databases">
        <authorList>
            <person name="Warren W."/>
            <person name="Ye L."/>
            <person name="Minx P."/>
            <person name="Worley K."/>
            <person name="Gibbs R."/>
            <person name="Wilson R.K."/>
        </authorList>
    </citation>
    <scope>NUCLEOTIDE SEQUENCE [LARGE SCALE GENOMIC DNA]</scope>
</reference>
<feature type="compositionally biased region" description="Basic and acidic residues" evidence="8">
    <location>
        <begin position="1661"/>
        <end position="1678"/>
    </location>
</feature>
<dbReference type="InterPro" id="IPR058699">
    <property type="entry name" value="RRM_LARP4/4B"/>
</dbReference>
<dbReference type="Gene3D" id="1.10.10.10">
    <property type="entry name" value="Winged helix-like DNA-binding domain superfamily/Winged helix DNA-binding domain"/>
    <property type="match status" value="1"/>
</dbReference>
<feature type="region of interest" description="Disordered" evidence="8">
    <location>
        <begin position="1575"/>
        <end position="1719"/>
    </location>
</feature>
<dbReference type="CDD" id="cd12706">
    <property type="entry name" value="RRM_LARP5"/>
    <property type="match status" value="1"/>
</dbReference>
<feature type="region of interest" description="Disordered" evidence="8">
    <location>
        <begin position="259"/>
        <end position="293"/>
    </location>
</feature>
<evidence type="ECO:0000256" key="1">
    <source>
        <dbReference type="ARBA" id="ARBA00004514"/>
    </source>
</evidence>
<dbReference type="CTD" id="23185"/>
<dbReference type="Proteomes" id="UP000008225">
    <property type="component" value="Chromosome 7"/>
</dbReference>
<evidence type="ECO:0000256" key="5">
    <source>
        <dbReference type="ARBA" id="ARBA00022884"/>
    </source>
</evidence>
<dbReference type="InterPro" id="IPR045180">
    <property type="entry name" value="La_dom_prot"/>
</dbReference>
<evidence type="ECO:0000256" key="2">
    <source>
        <dbReference type="ARBA" id="ARBA00022481"/>
    </source>
</evidence>
<dbReference type="PANTHER" id="PTHR22792">
    <property type="entry name" value="LUPUS LA PROTEIN-RELATED"/>
    <property type="match status" value="1"/>
</dbReference>
<evidence type="ECO:0000256" key="6">
    <source>
        <dbReference type="ARBA" id="ARBA00022990"/>
    </source>
</evidence>
<name>A0A8I3X6D5_CALJA</name>
<feature type="compositionally biased region" description="Basic and acidic residues" evidence="8">
    <location>
        <begin position="1586"/>
        <end position="1603"/>
    </location>
</feature>
<dbReference type="CDD" id="cd08036">
    <property type="entry name" value="LARP_5"/>
    <property type="match status" value="1"/>
</dbReference>
<protein>
    <submittedName>
        <fullName evidence="10">La ribonucleoprotein 4B</fullName>
    </submittedName>
</protein>
<feature type="region of interest" description="Disordered" evidence="8">
    <location>
        <begin position="642"/>
        <end position="676"/>
    </location>
</feature>
<dbReference type="GO" id="GO:0005829">
    <property type="term" value="C:cytosol"/>
    <property type="evidence" value="ECO:0007669"/>
    <property type="project" value="UniProtKB-SubCell"/>
</dbReference>
<dbReference type="GO" id="GO:0010494">
    <property type="term" value="C:cytoplasmic stress granule"/>
    <property type="evidence" value="ECO:0007669"/>
    <property type="project" value="TreeGrafter"/>
</dbReference>
<dbReference type="PANTHER" id="PTHR22792:SF43">
    <property type="entry name" value="LA-RELATED PROTEIN 4B"/>
    <property type="match status" value="1"/>
</dbReference>
<dbReference type="GeneTree" id="ENSGT00940000157755"/>
<feature type="region of interest" description="Disordered" evidence="8">
    <location>
        <begin position="1430"/>
        <end position="1521"/>
    </location>
</feature>
<evidence type="ECO:0000256" key="7">
    <source>
        <dbReference type="PROSITE-ProRule" id="PRU00332"/>
    </source>
</evidence>
<accession>A0A8I3X6D5</accession>
<dbReference type="SMART" id="SM00715">
    <property type="entry name" value="LA"/>
    <property type="match status" value="1"/>
</dbReference>